<evidence type="ECO:0000313" key="7">
    <source>
        <dbReference type="EMBL" id="AWT59725.1"/>
    </source>
</evidence>
<feature type="domain" description="D-isomer specific 2-hydroxyacid dehydrogenase catalytic" evidence="5">
    <location>
        <begin position="29"/>
        <end position="321"/>
    </location>
</feature>
<dbReference type="PROSITE" id="PS00670">
    <property type="entry name" value="D_2_HYDROXYACID_DH_2"/>
    <property type="match status" value="1"/>
</dbReference>
<dbReference type="SUPFAM" id="SSF51735">
    <property type="entry name" value="NAD(P)-binding Rossmann-fold domains"/>
    <property type="match status" value="1"/>
</dbReference>
<dbReference type="GO" id="GO:0051287">
    <property type="term" value="F:NAD binding"/>
    <property type="evidence" value="ECO:0007669"/>
    <property type="project" value="InterPro"/>
</dbReference>
<dbReference type="SUPFAM" id="SSF52283">
    <property type="entry name" value="Formate/glycerate dehydrogenase catalytic domain-like"/>
    <property type="match status" value="1"/>
</dbReference>
<evidence type="ECO:0000256" key="4">
    <source>
        <dbReference type="RuleBase" id="RU003719"/>
    </source>
</evidence>
<dbReference type="PANTHER" id="PTHR42789:SF1">
    <property type="entry name" value="D-ISOMER SPECIFIC 2-HYDROXYACID DEHYDROGENASE FAMILY PROTEIN (AFU_ORTHOLOGUE AFUA_6G10090)"/>
    <property type="match status" value="1"/>
</dbReference>
<dbReference type="PANTHER" id="PTHR42789">
    <property type="entry name" value="D-ISOMER SPECIFIC 2-HYDROXYACID DEHYDROGENASE FAMILY PROTEIN (AFU_ORTHOLOGUE AFUA_6G10090)"/>
    <property type="match status" value="1"/>
</dbReference>
<sequence>MDTILASTVGRHHDYDAPFVKLLDEAGFKVRFSSNPNFSNGICSVEEAISELEGVSAVIAWGDSYPRDLLESLDGLRVIARAGVGFDKVDIKAATGCDIVVTVTPTANHAAVAEHAIALIFAVARKIIWSDKSVRKGEWATVSMVPLRGSTLGIVGLGRIGRDVAVRALGLDMRVIANEKFPDKEFVAEYGIELVEMDELLGQSDFITLHCPLAEETQGLINRGSLEMMKTGAFLINTARGGLVVEEDLIEALRLEKIAGAGLDVLEIEPANRNNPIFELDNVVLSPHHAGSDKLAVENMGIEAAQCIISLSRGEWPEKAVINSELGGNWQW</sequence>
<protein>
    <submittedName>
        <fullName evidence="7">Hydroxypyruvate reductase</fullName>
        <ecNumber evidence="7">1.1.1.81</ecNumber>
    </submittedName>
</protein>
<dbReference type="FunFam" id="3.40.50.720:FF:000203">
    <property type="entry name" value="D-3-phosphoglycerate dehydrogenase (SerA)"/>
    <property type="match status" value="1"/>
</dbReference>
<reference evidence="7 8" key="1">
    <citation type="submission" date="2018-06" db="EMBL/GenBank/DDBJ databases">
        <title>Draft Genome Sequence of a Novel Marine Bacterium Related to the Verrucomicrobia.</title>
        <authorList>
            <person name="Vosseberg J."/>
            <person name="Martijn J."/>
            <person name="Ettema T.J.G."/>
        </authorList>
    </citation>
    <scope>NUCLEOTIDE SEQUENCE [LARGE SCALE GENOMIC DNA]</scope>
    <source>
        <strain evidence="7">TARA_B100001123</strain>
    </source>
</reference>
<evidence type="ECO:0000256" key="1">
    <source>
        <dbReference type="ARBA" id="ARBA00005854"/>
    </source>
</evidence>
<evidence type="ECO:0000256" key="2">
    <source>
        <dbReference type="ARBA" id="ARBA00023002"/>
    </source>
</evidence>
<evidence type="ECO:0000256" key="3">
    <source>
        <dbReference type="ARBA" id="ARBA00023027"/>
    </source>
</evidence>
<comment type="similarity">
    <text evidence="1 4">Belongs to the D-isomer specific 2-hydroxyacid dehydrogenase family.</text>
</comment>
<dbReference type="InterPro" id="IPR036291">
    <property type="entry name" value="NAD(P)-bd_dom_sf"/>
</dbReference>
<dbReference type="KEGG" id="mtar:DF168_00919"/>
<gene>
    <name evidence="7" type="ORF">DF168_00919</name>
</gene>
<dbReference type="InterPro" id="IPR006139">
    <property type="entry name" value="D-isomer_2_OHA_DH_cat_dom"/>
</dbReference>
<dbReference type="InterPro" id="IPR029753">
    <property type="entry name" value="D-isomer_DH_CS"/>
</dbReference>
<dbReference type="Pfam" id="PF02826">
    <property type="entry name" value="2-Hacid_dh_C"/>
    <property type="match status" value="1"/>
</dbReference>
<dbReference type="Proteomes" id="UP000247465">
    <property type="component" value="Chromosome"/>
</dbReference>
<evidence type="ECO:0000313" key="8">
    <source>
        <dbReference type="Proteomes" id="UP000247465"/>
    </source>
</evidence>
<dbReference type="GO" id="GO:0016618">
    <property type="term" value="F:hydroxypyruvate reductase [NAD(P)H] activity"/>
    <property type="evidence" value="ECO:0007669"/>
    <property type="project" value="UniProtKB-EC"/>
</dbReference>
<accession>A0A2Z4AE69</accession>
<keyword evidence="3" id="KW-0520">NAD</keyword>
<dbReference type="EC" id="1.1.1.81" evidence="7"/>
<dbReference type="Pfam" id="PF00389">
    <property type="entry name" value="2-Hacid_dh"/>
    <property type="match status" value="1"/>
</dbReference>
<dbReference type="InterPro" id="IPR006140">
    <property type="entry name" value="D-isomer_DH_NAD-bd"/>
</dbReference>
<keyword evidence="2 4" id="KW-0560">Oxidoreductase</keyword>
<dbReference type="InterPro" id="IPR050857">
    <property type="entry name" value="D-2-hydroxyacid_DH"/>
</dbReference>
<proteinExistence type="inferred from homology"/>
<dbReference type="CDD" id="cd12172">
    <property type="entry name" value="PGDH_like_2"/>
    <property type="match status" value="1"/>
</dbReference>
<evidence type="ECO:0000259" key="5">
    <source>
        <dbReference type="Pfam" id="PF00389"/>
    </source>
</evidence>
<dbReference type="Gene3D" id="3.40.50.720">
    <property type="entry name" value="NAD(P)-binding Rossmann-like Domain"/>
    <property type="match status" value="2"/>
</dbReference>
<feature type="domain" description="D-isomer specific 2-hydroxyacid dehydrogenase NAD-binding" evidence="6">
    <location>
        <begin position="117"/>
        <end position="290"/>
    </location>
</feature>
<name>A0A2Z4AE69_9BACT</name>
<dbReference type="EMBL" id="CP029803">
    <property type="protein sequence ID" value="AWT59725.1"/>
    <property type="molecule type" value="Genomic_DNA"/>
</dbReference>
<dbReference type="PROSITE" id="PS00671">
    <property type="entry name" value="D_2_HYDROXYACID_DH_3"/>
    <property type="match status" value="1"/>
</dbReference>
<organism evidence="7 8">
    <name type="scientific">Candidatus Moanibacter tarae</name>
    <dbReference type="NCBI Taxonomy" id="2200854"/>
    <lineage>
        <taxon>Bacteria</taxon>
        <taxon>Pseudomonadati</taxon>
        <taxon>Verrucomicrobiota</taxon>
        <taxon>Opitutia</taxon>
        <taxon>Puniceicoccales</taxon>
        <taxon>Puniceicoccales incertae sedis</taxon>
        <taxon>Candidatus Moanibacter</taxon>
    </lineage>
</organism>
<keyword evidence="7" id="KW-0670">Pyruvate</keyword>
<evidence type="ECO:0000259" key="6">
    <source>
        <dbReference type="Pfam" id="PF02826"/>
    </source>
</evidence>
<dbReference type="AlphaFoldDB" id="A0A2Z4AE69"/>